<protein>
    <submittedName>
        <fullName evidence="1">Uncharacterized protein</fullName>
    </submittedName>
</protein>
<dbReference type="AlphaFoldDB" id="A0A694QVB2"/>
<accession>A0A694QVB2</accession>
<comment type="caution">
    <text evidence="1">The sequence shown here is derived from an EMBL/GenBank/DDBJ whole genome shotgun (WGS) entry which is preliminary data.</text>
</comment>
<evidence type="ECO:0000313" key="1">
    <source>
        <dbReference type="EMBL" id="EAK1510333.1"/>
    </source>
</evidence>
<dbReference type="RefSeq" id="WP_002801175.1">
    <property type="nucleotide sequence ID" value="NZ_CAJGXY010000028.1"/>
</dbReference>
<evidence type="ECO:0000313" key="2">
    <source>
        <dbReference type="Proteomes" id="UP000361993"/>
    </source>
</evidence>
<dbReference type="Proteomes" id="UP000361993">
    <property type="component" value="Unassembled WGS sequence"/>
</dbReference>
<sequence>MKNNEIFTKAFRFTDEGDLVITLTPDFECFLAENQIKNSQDFADKFSDTLDENRYFDIPRILCYKEDLKSTPFEDFDNEYFVFVPNDTNIDLDSLSYAVSALNPSNQKDFLIEAMKTKIKKGEINKENLKENLENKIKYISEQIPIVFEGKVGEDTIEKLLKEKETIVLPNVTKYAKNSINEYFENEKDEILEELNAICKKNMI</sequence>
<reference evidence="1 2" key="1">
    <citation type="submission" date="2018-05" db="EMBL/GenBank/DDBJ databases">
        <authorList>
            <consortium name="GenomeTrakr network: Whole genome sequencing for foodborne pathogen traceback"/>
        </authorList>
    </citation>
    <scope>NUCLEOTIDE SEQUENCE [LARGE SCALE GENOMIC DNA]</scope>
    <source>
        <strain evidence="1 2">NC_C6016</strain>
    </source>
</reference>
<dbReference type="KEGG" id="ccoo:ATE51_02874"/>
<name>A0A694QVB2_CAMCO</name>
<organism evidence="1 2">
    <name type="scientific">Campylobacter coli</name>
    <dbReference type="NCBI Taxonomy" id="195"/>
    <lineage>
        <taxon>Bacteria</taxon>
        <taxon>Pseudomonadati</taxon>
        <taxon>Campylobacterota</taxon>
        <taxon>Epsilonproteobacteria</taxon>
        <taxon>Campylobacterales</taxon>
        <taxon>Campylobacteraceae</taxon>
        <taxon>Campylobacter</taxon>
    </lineage>
</organism>
<proteinExistence type="predicted"/>
<dbReference type="KEGG" id="ccoo:ATE51_02448"/>
<dbReference type="EMBL" id="AACDUL010000022">
    <property type="protein sequence ID" value="EAK1510333.1"/>
    <property type="molecule type" value="Genomic_DNA"/>
</dbReference>
<gene>
    <name evidence="1" type="ORF">CJD00_08785</name>
</gene>